<evidence type="ECO:0008006" key="3">
    <source>
        <dbReference type="Google" id="ProtNLM"/>
    </source>
</evidence>
<evidence type="ECO:0000313" key="2">
    <source>
        <dbReference type="Proteomes" id="UP000260351"/>
    </source>
</evidence>
<dbReference type="OrthoDB" id="5801891at2"/>
<dbReference type="RefSeq" id="WP_116650122.1">
    <property type="nucleotide sequence ID" value="NZ_QUZK01000022.1"/>
</dbReference>
<reference evidence="1 2" key="1">
    <citation type="submission" date="2018-08" db="EMBL/GenBank/DDBJ databases">
        <title>Wenzhouxiangella salilacus sp. nov., a novel bacterium isolated from a saline lake in Xinjiang Province, China.</title>
        <authorList>
            <person name="Han S."/>
        </authorList>
    </citation>
    <scope>NUCLEOTIDE SEQUENCE [LARGE SCALE GENOMIC DNA]</scope>
    <source>
        <strain evidence="1 2">XDB06</strain>
    </source>
</reference>
<organism evidence="1 2">
    <name type="scientific">Wenzhouxiangella sediminis</name>
    <dbReference type="NCBI Taxonomy" id="1792836"/>
    <lineage>
        <taxon>Bacteria</taxon>
        <taxon>Pseudomonadati</taxon>
        <taxon>Pseudomonadota</taxon>
        <taxon>Gammaproteobacteria</taxon>
        <taxon>Chromatiales</taxon>
        <taxon>Wenzhouxiangellaceae</taxon>
        <taxon>Wenzhouxiangella</taxon>
    </lineage>
</organism>
<dbReference type="AlphaFoldDB" id="A0A3E1KAC2"/>
<dbReference type="EMBL" id="QUZK01000022">
    <property type="protein sequence ID" value="RFF31274.1"/>
    <property type="molecule type" value="Genomic_DNA"/>
</dbReference>
<proteinExistence type="predicted"/>
<keyword evidence="2" id="KW-1185">Reference proteome</keyword>
<protein>
    <recommendedName>
        <fullName evidence="3">PepSY domain-containing protein</fullName>
    </recommendedName>
</protein>
<name>A0A3E1KAC2_9GAMM</name>
<dbReference type="Proteomes" id="UP000260351">
    <property type="component" value="Unassembled WGS sequence"/>
</dbReference>
<accession>A0A3E1KAC2</accession>
<sequence length="77" mass="8552">MQRTLRQVLIALTLVATLVVSAWAITLEEAARRVAEEYDARVVSAQTVEQNGRRIHVIRIVTKDGVVRTVRVPAGDD</sequence>
<comment type="caution">
    <text evidence="1">The sequence shown here is derived from an EMBL/GenBank/DDBJ whole genome shotgun (WGS) entry which is preliminary data.</text>
</comment>
<gene>
    <name evidence="1" type="ORF">DZC52_05530</name>
</gene>
<evidence type="ECO:0000313" key="1">
    <source>
        <dbReference type="EMBL" id="RFF31274.1"/>
    </source>
</evidence>